<sequence length="86" mass="9475">MRVHNSGSNPAPDSMVWRTADSGKWVSQKSRTMCRRAVCSSVKTAVMSSFFLASTRSGDRCALKSTVVSITILGSRRLRMVRFFAG</sequence>
<reference evidence="1 2" key="1">
    <citation type="submission" date="2024-09" db="EMBL/GenBank/DDBJ databases">
        <authorList>
            <person name="Sun Q."/>
            <person name="Mori K."/>
        </authorList>
    </citation>
    <scope>NUCLEOTIDE SEQUENCE [LARGE SCALE GENOMIC DNA]</scope>
    <source>
        <strain evidence="1 2">CCM 7609</strain>
    </source>
</reference>
<organism evidence="1 2">
    <name type="scientific">Citricoccus parietis</name>
    <dbReference type="NCBI Taxonomy" id="592307"/>
    <lineage>
        <taxon>Bacteria</taxon>
        <taxon>Bacillati</taxon>
        <taxon>Actinomycetota</taxon>
        <taxon>Actinomycetes</taxon>
        <taxon>Micrococcales</taxon>
        <taxon>Micrococcaceae</taxon>
        <taxon>Citricoccus</taxon>
    </lineage>
</organism>
<evidence type="ECO:0000313" key="1">
    <source>
        <dbReference type="EMBL" id="MFB9073382.1"/>
    </source>
</evidence>
<evidence type="ECO:0000313" key="2">
    <source>
        <dbReference type="Proteomes" id="UP001589575"/>
    </source>
</evidence>
<proteinExistence type="predicted"/>
<keyword evidence="2" id="KW-1185">Reference proteome</keyword>
<comment type="caution">
    <text evidence="1">The sequence shown here is derived from an EMBL/GenBank/DDBJ whole genome shotgun (WGS) entry which is preliminary data.</text>
</comment>
<protein>
    <submittedName>
        <fullName evidence="1">Uncharacterized protein</fullName>
    </submittedName>
</protein>
<gene>
    <name evidence="1" type="ORF">ACFFX0_20140</name>
</gene>
<accession>A0ABV5G373</accession>
<dbReference type="EMBL" id="JBHMFI010000001">
    <property type="protein sequence ID" value="MFB9073382.1"/>
    <property type="molecule type" value="Genomic_DNA"/>
</dbReference>
<dbReference type="Proteomes" id="UP001589575">
    <property type="component" value="Unassembled WGS sequence"/>
</dbReference>
<name>A0ABV5G373_9MICC</name>